<accession>A0A8H7V6Z6</accession>
<keyword evidence="1" id="KW-0812">Transmembrane</keyword>
<keyword evidence="3" id="KW-1185">Reference proteome</keyword>
<evidence type="ECO:0000256" key="1">
    <source>
        <dbReference type="SAM" id="Phobius"/>
    </source>
</evidence>
<dbReference type="SUPFAM" id="SSF48208">
    <property type="entry name" value="Six-hairpin glycosidases"/>
    <property type="match status" value="1"/>
</dbReference>
<gene>
    <name evidence="2" type="ORF">INT47_008354</name>
</gene>
<reference evidence="2" key="1">
    <citation type="submission" date="2020-12" db="EMBL/GenBank/DDBJ databases">
        <title>Metabolic potential, ecology and presence of endohyphal bacteria is reflected in genomic diversity of Mucoromycotina.</title>
        <authorList>
            <person name="Muszewska A."/>
            <person name="Okrasinska A."/>
            <person name="Steczkiewicz K."/>
            <person name="Drgas O."/>
            <person name="Orlowska M."/>
            <person name="Perlinska-Lenart U."/>
            <person name="Aleksandrzak-Piekarczyk T."/>
            <person name="Szatraj K."/>
            <person name="Zielenkiewicz U."/>
            <person name="Pilsyk S."/>
            <person name="Malc E."/>
            <person name="Mieczkowski P."/>
            <person name="Kruszewska J.S."/>
            <person name="Biernat P."/>
            <person name="Pawlowska J."/>
        </authorList>
    </citation>
    <scope>NUCLEOTIDE SEQUENCE</scope>
    <source>
        <strain evidence="2">WA0000017839</strain>
    </source>
</reference>
<dbReference type="GO" id="GO:0003824">
    <property type="term" value="F:catalytic activity"/>
    <property type="evidence" value="ECO:0007669"/>
    <property type="project" value="UniProtKB-ARBA"/>
</dbReference>
<dbReference type="GO" id="GO:0005975">
    <property type="term" value="P:carbohydrate metabolic process"/>
    <property type="evidence" value="ECO:0007669"/>
    <property type="project" value="InterPro"/>
</dbReference>
<evidence type="ECO:0000313" key="2">
    <source>
        <dbReference type="EMBL" id="KAG2209510.1"/>
    </source>
</evidence>
<dbReference type="Pfam" id="PF06824">
    <property type="entry name" value="Glyco_hydro_125"/>
    <property type="match status" value="1"/>
</dbReference>
<dbReference type="Gene3D" id="1.50.10.10">
    <property type="match status" value="1"/>
</dbReference>
<evidence type="ECO:0008006" key="4">
    <source>
        <dbReference type="Google" id="ProtNLM"/>
    </source>
</evidence>
<dbReference type="AlphaFoldDB" id="A0A8H7V6Z6"/>
<dbReference type="PIRSF" id="PIRSF028846">
    <property type="entry name" value="UCP028846"/>
    <property type="match status" value="1"/>
</dbReference>
<dbReference type="EMBL" id="JAEPRD010000015">
    <property type="protein sequence ID" value="KAG2209510.1"/>
    <property type="molecule type" value="Genomic_DNA"/>
</dbReference>
<dbReference type="InterPro" id="IPR012341">
    <property type="entry name" value="6hp_glycosidase-like_sf"/>
</dbReference>
<keyword evidence="1" id="KW-1133">Transmembrane helix</keyword>
<name>A0A8H7V6Z6_9FUNG</name>
<evidence type="ECO:0000313" key="3">
    <source>
        <dbReference type="Proteomes" id="UP000603453"/>
    </source>
</evidence>
<keyword evidence="1" id="KW-0472">Membrane</keyword>
<sequence>MDRFNIIFLFSFLYFSFIATCLFLYFNTMDTSSCPDYSEYAKVFHKPGSGGLLDLPFQRPVEACRKFTSSVIESVISNITSKISNLDLARLFTNTFPNTLDTTIGSTACMSSLATDCHPLSYIITGDINAMWIRDSANQILPYIDYIQHDPQLKRLFLGTIYMQAHFFTIDPYANAFKEPKNIEALSKSHVIGKRSVDLMDGVFERKYEIDSFASFMGLSYQYWVASGDDSFVQSSVWIDAVDTILSTIRKQQDPTFNITSGEVLDTDYLFSQQADRPTETQFLNGRGQAVKHTGMVKSLFRPSDDATVFPFFIPGNAMLSVELGHLSLLLERSSGGKKMASEAAAISKEIKDGIYKYGLTNHPTYGKIFAYEVDGYGSALIMDDANIPSLLSLSLLGFLPQNDTIYQNTRKLVLSSDNPYYFSGPRGSGIGGPHVGLGYAWPMSQIVRILTSDQDEEIKQALNIIMSSTDKTGLIHESVNVYPSQNTDQSYTRSWFSWANGLFGQAVLKIMEERPHLLISPH</sequence>
<dbReference type="InterPro" id="IPR008313">
    <property type="entry name" value="GH125"/>
</dbReference>
<dbReference type="InterPro" id="IPR008928">
    <property type="entry name" value="6-hairpin_glycosidase_sf"/>
</dbReference>
<dbReference type="PANTHER" id="PTHR31047">
    <property type="entry name" value="MEIOTICALLY UP-REGULATED GENE 157 PROTEIN"/>
    <property type="match status" value="1"/>
</dbReference>
<proteinExistence type="predicted"/>
<protein>
    <recommendedName>
        <fullName evidence="4">Glycoside hydrolase family 125 protein</fullName>
    </recommendedName>
</protein>
<comment type="caution">
    <text evidence="2">The sequence shown here is derived from an EMBL/GenBank/DDBJ whole genome shotgun (WGS) entry which is preliminary data.</text>
</comment>
<dbReference type="OrthoDB" id="7771656at2759"/>
<dbReference type="PANTHER" id="PTHR31047:SF0">
    <property type="entry name" value="MEIOTICALLY UP-REGULATED GENE 157 PROTEIN"/>
    <property type="match status" value="1"/>
</dbReference>
<feature type="transmembrane region" description="Helical" evidence="1">
    <location>
        <begin position="7"/>
        <end position="26"/>
    </location>
</feature>
<dbReference type="Proteomes" id="UP000603453">
    <property type="component" value="Unassembled WGS sequence"/>
</dbReference>
<organism evidence="2 3">
    <name type="scientific">Mucor saturninus</name>
    <dbReference type="NCBI Taxonomy" id="64648"/>
    <lineage>
        <taxon>Eukaryota</taxon>
        <taxon>Fungi</taxon>
        <taxon>Fungi incertae sedis</taxon>
        <taxon>Mucoromycota</taxon>
        <taxon>Mucoromycotina</taxon>
        <taxon>Mucoromycetes</taxon>
        <taxon>Mucorales</taxon>
        <taxon>Mucorineae</taxon>
        <taxon>Mucoraceae</taxon>
        <taxon>Mucor</taxon>
    </lineage>
</organism>
<dbReference type="SMART" id="SM01149">
    <property type="entry name" value="DUF1237"/>
    <property type="match status" value="1"/>
</dbReference>